<sequence length="1396" mass="156811">MEPISRISALLEKAQELTLDAASAARNSRNTSRPLDRNQIKKLLDSRNEREVLEGLRKVISMMYRTQKTLPFFSSIVKNVASPNIEIKKLVYIYLIHHAEQEPDLALLSINTIQKSLSDSNPQVRALALKTMSGIRVPVISQIVSLAIKKGVGDMSPYVRRAAAMAIPKCFRLDPNQAPQLIEYLSTLLGDKQYFVAGAAVTAFMEICPERIDLIHEHYRSLARKVVDMDEWSQLSTLRMMTIYARKCFPRRTRTATSAEKANLQGFYGETENGGGAADQVPILDPDLELLLNGIRPLLRSRNSGVVVAVSRCYVSIGTPEYIKSAVGPLVALLRGPSDIQQIALYNIVSVALLQPTDFVRYASHFLVRATDDGAVWELKLEVLTLIFPHAPPHIKSLILNELEHFSQGSNKLLVREAVRAIGRCAQSDPKTSSRCLRLLLSQITSLDGTLAAESLTVIRHLIQQDPTAHTSTVVRLAKNLDSATDPQARATIIWLVGDFSGLNGEDNIAADVLRILLKNFAEEAEIAKRQIVLLAAKVYLHLLNRVAEERKNDEADGDLEKPPPLDEVEEHPVARLWNYVLHLVRYDTSYDLRDRARLFKALLGVPQLATLMLLAPKPAPQAPSPSETRKGFTLGSAALVLAGGGGVHGLRGYESLPDWVEEGREPDPRLRSEGEATPAYGYGEKRAQPAAESLDSATARAGMWLIDTSNLRLKEILELEDCKYAILSHTWEEDEVEFQEMRTEPRPASLLTKAGFSKIKKTCELAKEKGYDYAWVDTCCIDKASSAALSEAINSMFYWYKESSICFAYLSDLPINNFEHAESKTAALMKDCKWFTRGWTLQELIAPEELDFYDQEWNFRGSKKILRRELSMITGIDVDILEDPELLPTIPVGRRMSWASARRTTRVEDIAYCLFGIFGVNMPMIYGEHKNAFLRLQEEIAKSTNDLTLFAWTSRGASGVDRRPTHRSQQGNDLRGILAQSPAEFVGCGKLKISRDRIAPAKDFAMTNNGLRIETILGSSPDKEYVFALDCVNEDSHGQERLGIYLMKTENGFIRDRAYELFTTADKAFWTGNRTTIYIARNLSNGLAVRLRAQLLRSLNFHFHLSPRNTYTFHKIKARPLNMWDKNGKLFLTGNREDFTAVIEFNIRPRWWRFVVVCGLIDTRSKKPRVTDLWDEDDSAYGGVTPWMAIFTDQDPAAKQQLDIIDKLKTGNNELWQLREMVLSWYLDDSGRLPVKRMAEKLKSAFDEDGEVSYNMSMITEPNQRGTPVFNLRIFISEVTRVRDASSTLADLGTDEDAQHIPQQAPRWVPQPPPANAPEADPFAPRPRRYHSDAAAFPPGYGPGHAPPRWNPQYADAVPRAVPNPAYPRPGHTPRQWTDPGGYYAPGPGYGYGYH</sequence>
<keyword evidence="3" id="KW-0813">Transport</keyword>
<dbReference type="EMBL" id="LKEB01000016">
    <property type="protein sequence ID" value="ROW14083.1"/>
    <property type="molecule type" value="Genomic_DNA"/>
</dbReference>
<dbReference type="OrthoDB" id="10254310at2759"/>
<feature type="domain" description="Clathrin/coatomer adaptor adaptin-like N-terminal" evidence="7">
    <location>
        <begin position="38"/>
        <end position="604"/>
    </location>
</feature>
<dbReference type="STRING" id="1230097.A0A423XDE8"/>
<dbReference type="Pfam" id="PF01602">
    <property type="entry name" value="Adaptin_N"/>
    <property type="match status" value="1"/>
</dbReference>
<dbReference type="InterPro" id="IPR002553">
    <property type="entry name" value="Clathrin/coatomer_adapt-like_N"/>
</dbReference>
<evidence type="ECO:0000256" key="5">
    <source>
        <dbReference type="ARBA" id="ARBA00023136"/>
    </source>
</evidence>
<evidence type="ECO:0000313" key="10">
    <source>
        <dbReference type="EMBL" id="ROW14083.1"/>
    </source>
</evidence>
<dbReference type="InterPro" id="IPR058525">
    <property type="entry name" value="DUF8212"/>
</dbReference>
<gene>
    <name evidence="10" type="ORF">VPNG_04109</name>
</gene>
<evidence type="ECO:0000256" key="4">
    <source>
        <dbReference type="ARBA" id="ARBA00022927"/>
    </source>
</evidence>
<dbReference type="GO" id="GO:0030117">
    <property type="term" value="C:membrane coat"/>
    <property type="evidence" value="ECO:0007669"/>
    <property type="project" value="InterPro"/>
</dbReference>
<evidence type="ECO:0000259" key="7">
    <source>
        <dbReference type="Pfam" id="PF01602"/>
    </source>
</evidence>
<feature type="region of interest" description="Disordered" evidence="6">
    <location>
        <begin position="660"/>
        <end position="681"/>
    </location>
</feature>
<dbReference type="Gene3D" id="1.25.10.10">
    <property type="entry name" value="Leucine-rich Repeat Variant"/>
    <property type="match status" value="1"/>
</dbReference>
<evidence type="ECO:0000256" key="3">
    <source>
        <dbReference type="ARBA" id="ARBA00022448"/>
    </source>
</evidence>
<evidence type="ECO:0000256" key="2">
    <source>
        <dbReference type="ARBA" id="ARBA00006613"/>
    </source>
</evidence>
<dbReference type="GO" id="GO:0016192">
    <property type="term" value="P:vesicle-mediated transport"/>
    <property type="evidence" value="ECO:0007669"/>
    <property type="project" value="InterPro"/>
</dbReference>
<dbReference type="Proteomes" id="UP000285146">
    <property type="component" value="Unassembled WGS sequence"/>
</dbReference>
<evidence type="ECO:0000313" key="11">
    <source>
        <dbReference type="Proteomes" id="UP000285146"/>
    </source>
</evidence>
<reference evidence="10 11" key="1">
    <citation type="submission" date="2015-09" db="EMBL/GenBank/DDBJ databases">
        <title>Host preference determinants of Valsa canker pathogens revealed by comparative genomics.</title>
        <authorList>
            <person name="Yin Z."/>
            <person name="Huang L."/>
        </authorList>
    </citation>
    <scope>NUCLEOTIDE SEQUENCE [LARGE SCALE GENOMIC DNA]</scope>
    <source>
        <strain evidence="10 11">SXYLt</strain>
    </source>
</reference>
<dbReference type="InParanoid" id="A0A423XDE8"/>
<comment type="similarity">
    <text evidence="2">Belongs to the adaptor complexes large subunit family.</text>
</comment>
<proteinExistence type="inferred from homology"/>
<protein>
    <recommendedName>
        <fullName evidence="12">Clathrin/coatomer adaptor adaptin-like N-terminal domain-containing protein</fullName>
    </recommendedName>
</protein>
<accession>A0A423XDE8</accession>
<dbReference type="InterPro" id="IPR026739">
    <property type="entry name" value="AP_beta"/>
</dbReference>
<feature type="domain" description="Heterokaryon incompatibility" evidence="8">
    <location>
        <begin position="725"/>
        <end position="813"/>
    </location>
</feature>
<dbReference type="Pfam" id="PF06985">
    <property type="entry name" value="HET"/>
    <property type="match status" value="1"/>
</dbReference>
<feature type="compositionally biased region" description="Basic and acidic residues" evidence="6">
    <location>
        <begin position="662"/>
        <end position="675"/>
    </location>
</feature>
<dbReference type="PANTHER" id="PTHR11134">
    <property type="entry name" value="ADAPTOR COMPLEX SUBUNIT BETA FAMILY MEMBER"/>
    <property type="match status" value="1"/>
</dbReference>
<name>A0A423XDE8_9PEZI</name>
<comment type="subcellular location">
    <subcellularLocation>
        <location evidence="1">Endomembrane system</location>
    </subcellularLocation>
</comment>
<evidence type="ECO:0000256" key="6">
    <source>
        <dbReference type="SAM" id="MobiDB-lite"/>
    </source>
</evidence>
<feature type="region of interest" description="Disordered" evidence="6">
    <location>
        <begin position="1306"/>
        <end position="1384"/>
    </location>
</feature>
<comment type="caution">
    <text evidence="10">The sequence shown here is derived from an EMBL/GenBank/DDBJ whole genome shotgun (WGS) entry which is preliminary data.</text>
</comment>
<dbReference type="InterPro" id="IPR011989">
    <property type="entry name" value="ARM-like"/>
</dbReference>
<keyword evidence="11" id="KW-1185">Reference proteome</keyword>
<organism evidence="10 11">
    <name type="scientific">Cytospora leucostoma</name>
    <dbReference type="NCBI Taxonomy" id="1230097"/>
    <lineage>
        <taxon>Eukaryota</taxon>
        <taxon>Fungi</taxon>
        <taxon>Dikarya</taxon>
        <taxon>Ascomycota</taxon>
        <taxon>Pezizomycotina</taxon>
        <taxon>Sordariomycetes</taxon>
        <taxon>Sordariomycetidae</taxon>
        <taxon>Diaporthales</taxon>
        <taxon>Cytosporaceae</taxon>
        <taxon>Cytospora</taxon>
    </lineage>
</organism>
<evidence type="ECO:0000259" key="8">
    <source>
        <dbReference type="Pfam" id="PF06985"/>
    </source>
</evidence>
<evidence type="ECO:0000256" key="1">
    <source>
        <dbReference type="ARBA" id="ARBA00004308"/>
    </source>
</evidence>
<evidence type="ECO:0000259" key="9">
    <source>
        <dbReference type="Pfam" id="PF26640"/>
    </source>
</evidence>
<dbReference type="InterPro" id="IPR016024">
    <property type="entry name" value="ARM-type_fold"/>
</dbReference>
<dbReference type="InterPro" id="IPR010730">
    <property type="entry name" value="HET"/>
</dbReference>
<dbReference type="SUPFAM" id="SSF48371">
    <property type="entry name" value="ARM repeat"/>
    <property type="match status" value="1"/>
</dbReference>
<keyword evidence="5" id="KW-0472">Membrane</keyword>
<evidence type="ECO:0008006" key="12">
    <source>
        <dbReference type="Google" id="ProtNLM"/>
    </source>
</evidence>
<dbReference type="Pfam" id="PF26640">
    <property type="entry name" value="DUF8212"/>
    <property type="match status" value="1"/>
</dbReference>
<dbReference type="GO" id="GO:0012505">
    <property type="term" value="C:endomembrane system"/>
    <property type="evidence" value="ECO:0007669"/>
    <property type="project" value="UniProtKB-SubCell"/>
</dbReference>
<dbReference type="GO" id="GO:0006886">
    <property type="term" value="P:intracellular protein transport"/>
    <property type="evidence" value="ECO:0007669"/>
    <property type="project" value="InterPro"/>
</dbReference>
<keyword evidence="4" id="KW-0653">Protein transport</keyword>
<feature type="domain" description="DUF8212" evidence="9">
    <location>
        <begin position="932"/>
        <end position="996"/>
    </location>
</feature>